<comment type="caution">
    <text evidence="1">The sequence shown here is derived from an EMBL/GenBank/DDBJ whole genome shotgun (WGS) entry which is preliminary data.</text>
</comment>
<dbReference type="EMBL" id="JBFSHR010000053">
    <property type="protein sequence ID" value="MEX6430439.1"/>
    <property type="molecule type" value="Genomic_DNA"/>
</dbReference>
<keyword evidence="2" id="KW-1185">Reference proteome</keyword>
<evidence type="ECO:0000313" key="1">
    <source>
        <dbReference type="EMBL" id="MEX6430439.1"/>
    </source>
</evidence>
<accession>A0ABV3Y7M5</accession>
<gene>
    <name evidence="1" type="ORF">AB6A68_11435</name>
</gene>
<organism evidence="1 2">
    <name type="scientific">Ferrimicrobium acidiphilum</name>
    <dbReference type="NCBI Taxonomy" id="121039"/>
    <lineage>
        <taxon>Bacteria</taxon>
        <taxon>Bacillati</taxon>
        <taxon>Actinomycetota</taxon>
        <taxon>Acidimicrobiia</taxon>
        <taxon>Acidimicrobiales</taxon>
        <taxon>Acidimicrobiaceae</taxon>
        <taxon>Ferrimicrobium</taxon>
    </lineage>
</organism>
<reference evidence="1 2" key="1">
    <citation type="submission" date="2024-07" db="EMBL/GenBank/DDBJ databases">
        <title>Draft Genome Sequence of Ferrimicrobium acidiphilum Strain YE2023, Isolated from a Pulp of Bioleach Reactor.</title>
        <authorList>
            <person name="Elkina Y.A."/>
            <person name="Bulaeva A.G."/>
            <person name="Beletsky A.V."/>
            <person name="Mardanov A.V."/>
        </authorList>
    </citation>
    <scope>NUCLEOTIDE SEQUENCE [LARGE SCALE GENOMIC DNA]</scope>
    <source>
        <strain evidence="1 2">YE2023</strain>
    </source>
</reference>
<protein>
    <submittedName>
        <fullName evidence="1">Uncharacterized protein</fullName>
    </submittedName>
</protein>
<dbReference type="RefSeq" id="WP_298382100.1">
    <property type="nucleotide sequence ID" value="NZ_JBFSHR010000053.1"/>
</dbReference>
<proteinExistence type="predicted"/>
<sequence length="140" mass="15524">MLPDWAGGRAQPLCLADAAYTIDQVSRVLVLLAKRQMPPRSEHQLVAVEFSRWLGVAASQLLAVGPHPKPELLPVDTEPAPLVHFMALTAKQQINGLLAVLSALASDGGWGNRNLAFTARQLREDLLWWKRWSNLWAVLE</sequence>
<evidence type="ECO:0000313" key="2">
    <source>
        <dbReference type="Proteomes" id="UP001560267"/>
    </source>
</evidence>
<dbReference type="Proteomes" id="UP001560267">
    <property type="component" value="Unassembled WGS sequence"/>
</dbReference>
<name>A0ABV3Y7M5_9ACTN</name>